<evidence type="ECO:0000313" key="3">
    <source>
        <dbReference type="EMBL" id="HHI88890.1"/>
    </source>
</evidence>
<dbReference type="InterPro" id="IPR016989">
    <property type="entry name" value="Atp1_alphaprobac"/>
</dbReference>
<organism evidence="3">
    <name type="scientific">Hellea balneolensis</name>
    <dbReference type="NCBI Taxonomy" id="287478"/>
    <lineage>
        <taxon>Bacteria</taxon>
        <taxon>Pseudomonadati</taxon>
        <taxon>Pseudomonadota</taxon>
        <taxon>Alphaproteobacteria</taxon>
        <taxon>Maricaulales</taxon>
        <taxon>Robiginitomaculaceae</taxon>
        <taxon>Hellea</taxon>
    </lineage>
</organism>
<sequence length="120" mass="13009">MADEPSLESETMPEQEKFLSDQDRADALRSLSEKLEHLRNDPSPGTDDNASGWAIGVRYASEFSASVIVGALFGVGVDYFADSRPWGLIVGLILGFMAGTRSIVRTARELSEQDGESPTD</sequence>
<dbReference type="GO" id="GO:1902600">
    <property type="term" value="P:proton transmembrane transport"/>
    <property type="evidence" value="ECO:0007669"/>
    <property type="project" value="UniProtKB-KW"/>
</dbReference>
<dbReference type="EMBL" id="DROP01000200">
    <property type="protein sequence ID" value="HHI88890.1"/>
    <property type="molecule type" value="Genomic_DNA"/>
</dbReference>
<feature type="compositionally biased region" description="Acidic residues" evidence="2">
    <location>
        <begin position="1"/>
        <end position="13"/>
    </location>
</feature>
<name>A0A7V5U1E4_9PROT</name>
<protein>
    <recommendedName>
        <fullName evidence="1">ATP synthase protein I</fullName>
    </recommendedName>
</protein>
<comment type="caution">
    <text evidence="3">The sequence shown here is derived from an EMBL/GenBank/DDBJ whole genome shotgun (WGS) entry which is preliminary data.</text>
</comment>
<dbReference type="PIRSF" id="PIRSF032126">
    <property type="entry name" value="F0F1_ATP_synthase_subunit_I"/>
    <property type="match status" value="1"/>
</dbReference>
<gene>
    <name evidence="3" type="ORF">ENK01_02960</name>
</gene>
<keyword evidence="1" id="KW-0813">Transport</keyword>
<evidence type="ECO:0000256" key="1">
    <source>
        <dbReference type="PIRNR" id="PIRNR032126"/>
    </source>
</evidence>
<evidence type="ECO:0000256" key="2">
    <source>
        <dbReference type="SAM" id="MobiDB-lite"/>
    </source>
</evidence>
<dbReference type="InterPro" id="IPR032820">
    <property type="entry name" value="ATPase_put"/>
</dbReference>
<proteinExistence type="inferred from homology"/>
<dbReference type="Proteomes" id="UP000885806">
    <property type="component" value="Unassembled WGS sequence"/>
</dbReference>
<comment type="function">
    <text evidence="1">A possible function for this protein is to guide the assembly of the membrane sector of the ATPase enzyme complex.</text>
</comment>
<feature type="region of interest" description="Disordered" evidence="2">
    <location>
        <begin position="1"/>
        <end position="22"/>
    </location>
</feature>
<dbReference type="Pfam" id="PF09527">
    <property type="entry name" value="ATPase_gene1"/>
    <property type="match status" value="1"/>
</dbReference>
<dbReference type="GO" id="GO:0045259">
    <property type="term" value="C:proton-transporting ATP synthase complex"/>
    <property type="evidence" value="ECO:0007669"/>
    <property type="project" value="UniProtKB-UniRule"/>
</dbReference>
<accession>A0A7V5U1E4</accession>
<dbReference type="AlphaFoldDB" id="A0A7V5U1E4"/>
<keyword evidence="1" id="KW-0375">Hydrogen ion transport</keyword>
<keyword evidence="1" id="KW-0406">Ion transport</keyword>
<keyword evidence="1" id="KW-0472">Membrane</keyword>
<comment type="similarity">
    <text evidence="1">Belongs to the bacterial AtpI family.</text>
</comment>
<reference evidence="3" key="1">
    <citation type="journal article" date="2020" name="mSystems">
        <title>Genome- and Community-Level Interaction Insights into Carbon Utilization and Element Cycling Functions of Hydrothermarchaeota in Hydrothermal Sediment.</title>
        <authorList>
            <person name="Zhou Z."/>
            <person name="Liu Y."/>
            <person name="Xu W."/>
            <person name="Pan J."/>
            <person name="Luo Z.H."/>
            <person name="Li M."/>
        </authorList>
    </citation>
    <scope>NUCLEOTIDE SEQUENCE [LARGE SCALE GENOMIC DNA]</scope>
    <source>
        <strain evidence="3">HyVt-538</strain>
    </source>
</reference>